<feature type="compositionally biased region" description="Pro residues" evidence="1">
    <location>
        <begin position="59"/>
        <end position="69"/>
    </location>
</feature>
<dbReference type="CDD" id="cd00590">
    <property type="entry name" value="RRM_SF"/>
    <property type="match status" value="1"/>
</dbReference>
<feature type="region of interest" description="Disordered" evidence="1">
    <location>
        <begin position="1"/>
        <end position="82"/>
    </location>
</feature>
<dbReference type="InterPro" id="IPR035979">
    <property type="entry name" value="RBD_domain_sf"/>
</dbReference>
<evidence type="ECO:0000256" key="1">
    <source>
        <dbReference type="SAM" id="MobiDB-lite"/>
    </source>
</evidence>
<gene>
    <name evidence="2" type="ORF">CTEN210_00885</name>
</gene>
<proteinExistence type="predicted"/>
<name>A0AAD3CEN2_9STRA</name>
<sequence length="513" mass="58504">MPAKNNRTGNHFHDFSNHCKSPKSRMNGGGSTHFHRTNNGSGGKQSNRSKRGFSLSPKNIPPVPPPPKISTPSSSELAESRKHLKGKHVLRKNCILSSLPRSRYPSLAHIREFFERFGKISIIVEAPTTSTLWDNACKGSSVSKDDNQVFIAFHNEKMAQLALRETNDKVFGKKRNKIKSCHAHVPYCNEFLNGRSCKDINCIHLHEDLSLSTSLSPVSSDFKSNFKTTTPTLLRKKKSESSTSTCVWGNTTKTFLEVTKNSCSQQVKPTQEIEVFQEARDEEVMESDDDSEDSNGFQLIETPDSTLTKSTYSSVLTCDTSFKTVESTNTVDKMELVLPPKKLFDADKGAVKMITNPFDIQSPWQLQKDGFAKLKELPKNLTYVPKMEEEKEPLMKSVEKEHNVLESQNRKDKATSDLASLPSLKVSTSSHQSHRRPLSSKNQNLASPRIPNYEQLLWRNRVSSPYYYHGAAFNFHPMAVNRAAPYWYHQQYPYYSTNYHQQYYLWRNRPLYY</sequence>
<organism evidence="2 3">
    <name type="scientific">Chaetoceros tenuissimus</name>
    <dbReference type="NCBI Taxonomy" id="426638"/>
    <lineage>
        <taxon>Eukaryota</taxon>
        <taxon>Sar</taxon>
        <taxon>Stramenopiles</taxon>
        <taxon>Ochrophyta</taxon>
        <taxon>Bacillariophyta</taxon>
        <taxon>Coscinodiscophyceae</taxon>
        <taxon>Chaetocerotophycidae</taxon>
        <taxon>Chaetocerotales</taxon>
        <taxon>Chaetocerotaceae</taxon>
        <taxon>Chaetoceros</taxon>
    </lineage>
</organism>
<keyword evidence="3" id="KW-1185">Reference proteome</keyword>
<feature type="region of interest" description="Disordered" evidence="1">
    <location>
        <begin position="403"/>
        <end position="446"/>
    </location>
</feature>
<dbReference type="AlphaFoldDB" id="A0AAD3CEN2"/>
<evidence type="ECO:0000313" key="3">
    <source>
        <dbReference type="Proteomes" id="UP001054902"/>
    </source>
</evidence>
<dbReference type="Gene3D" id="3.30.70.330">
    <property type="match status" value="1"/>
</dbReference>
<dbReference type="Proteomes" id="UP001054902">
    <property type="component" value="Unassembled WGS sequence"/>
</dbReference>
<protein>
    <recommendedName>
        <fullName evidence="4">RRM domain-containing protein</fullName>
    </recommendedName>
</protein>
<accession>A0AAD3CEN2</accession>
<comment type="caution">
    <text evidence="2">The sequence shown here is derived from an EMBL/GenBank/DDBJ whole genome shotgun (WGS) entry which is preliminary data.</text>
</comment>
<dbReference type="EMBL" id="BLLK01000019">
    <property type="protein sequence ID" value="GFH44411.1"/>
    <property type="molecule type" value="Genomic_DNA"/>
</dbReference>
<reference evidence="2 3" key="1">
    <citation type="journal article" date="2021" name="Sci. Rep.">
        <title>The genome of the diatom Chaetoceros tenuissimus carries an ancient integrated fragment of an extant virus.</title>
        <authorList>
            <person name="Hongo Y."/>
            <person name="Kimura K."/>
            <person name="Takaki Y."/>
            <person name="Yoshida Y."/>
            <person name="Baba S."/>
            <person name="Kobayashi G."/>
            <person name="Nagasaki K."/>
            <person name="Hano T."/>
            <person name="Tomaru Y."/>
        </authorList>
    </citation>
    <scope>NUCLEOTIDE SEQUENCE [LARGE SCALE GENOMIC DNA]</scope>
    <source>
        <strain evidence="2 3">NIES-3715</strain>
    </source>
</reference>
<evidence type="ECO:0000313" key="2">
    <source>
        <dbReference type="EMBL" id="GFH44411.1"/>
    </source>
</evidence>
<feature type="compositionally biased region" description="Basic and acidic residues" evidence="1">
    <location>
        <begin position="403"/>
        <end position="415"/>
    </location>
</feature>
<dbReference type="SUPFAM" id="SSF54928">
    <property type="entry name" value="RNA-binding domain, RBD"/>
    <property type="match status" value="1"/>
</dbReference>
<dbReference type="InterPro" id="IPR012677">
    <property type="entry name" value="Nucleotide-bd_a/b_plait_sf"/>
</dbReference>
<dbReference type="GO" id="GO:0003676">
    <property type="term" value="F:nucleic acid binding"/>
    <property type="evidence" value="ECO:0007669"/>
    <property type="project" value="InterPro"/>
</dbReference>
<evidence type="ECO:0008006" key="4">
    <source>
        <dbReference type="Google" id="ProtNLM"/>
    </source>
</evidence>